<accession>E1F319</accession>
<dbReference type="VEuPathDB" id="GiardiaDB:GLP15_1013"/>
<dbReference type="Proteomes" id="UP000008974">
    <property type="component" value="Unassembled WGS sequence"/>
</dbReference>
<reference evidence="1 2" key="1">
    <citation type="journal article" date="2010" name="BMC Genomics">
        <title>Genome analysis and comparative genomics of a Giardia intestinalis assemblage E isolate.</title>
        <authorList>
            <person name="Jerlstrom-Hultqvist J."/>
            <person name="Franzen O."/>
            <person name="Ankarklev J."/>
            <person name="Xu F."/>
            <person name="Nohynkova E."/>
            <person name="Andersson J.O."/>
            <person name="Svard S.G."/>
            <person name="Andersson B."/>
        </authorList>
    </citation>
    <scope>NUCLEOTIDE SEQUENCE [LARGE SCALE GENOMIC DNA]</scope>
    <source>
        <strain evidence="1 2">P15</strain>
    </source>
</reference>
<dbReference type="OMA" id="TFRMAIF"/>
<name>E1F319_GIAIA</name>
<evidence type="ECO:0000313" key="2">
    <source>
        <dbReference type="Proteomes" id="UP000008974"/>
    </source>
</evidence>
<dbReference type="AlphaFoldDB" id="E1F319"/>
<dbReference type="OrthoDB" id="10254745at2759"/>
<comment type="caution">
    <text evidence="1">The sequence shown here is derived from an EMBL/GenBank/DDBJ whole genome shotgun (WGS) entry which is preliminary data.</text>
</comment>
<proteinExistence type="predicted"/>
<gene>
    <name evidence="1" type="ORF">GLP15_1013</name>
</gene>
<evidence type="ECO:0000313" key="1">
    <source>
        <dbReference type="EMBL" id="EFO63163.1"/>
    </source>
</evidence>
<dbReference type="EMBL" id="ACVC01000142">
    <property type="protein sequence ID" value="EFO63163.1"/>
    <property type="molecule type" value="Genomic_DNA"/>
</dbReference>
<organism evidence="1 2">
    <name type="scientific">Giardia intestinalis (strain P15)</name>
    <name type="common">Giardia lamblia</name>
    <dbReference type="NCBI Taxonomy" id="658858"/>
    <lineage>
        <taxon>Eukaryota</taxon>
        <taxon>Metamonada</taxon>
        <taxon>Diplomonadida</taxon>
        <taxon>Hexamitidae</taxon>
        <taxon>Giardiinae</taxon>
        <taxon>Giardia</taxon>
    </lineage>
</organism>
<protein>
    <submittedName>
        <fullName evidence="1">Uncharacterized protein</fullName>
    </submittedName>
</protein>
<sequence length="359" mass="40630">MVNAELIQSSRNLCKLAQILQSTSLSDDETSQELDTLLVANRSALNKTVNNYYAMSPLSTMHNEQAITLQKGTVYFFRDDLLTDLQKLPGFFKECLLSSGTLSHQIADYLQDFLLLSSDTVQVLMTRVCYLGKGVLRHFNIADSPPLVFGNSNASILQEIIKTECCILNLLIQLRSLANYSFQVYSALAYLLPAAVVSLEEAGYDSTKALSAALDVLLWESDDGRAIFYTTFRMAIFPIKQRNQKLYNRILQLIATKIDLVIKDPLKCMDTLLASDTQSSMQQTQFLILLHILCSGNLWDTLELTDKLKLELSIQTYYTMLVKELRNISGLTTNPNYMYEVHLLIQFLGLKYSIEIHKN</sequence>